<evidence type="ECO:0000256" key="1">
    <source>
        <dbReference type="SAM" id="Phobius"/>
    </source>
</evidence>
<dbReference type="KEGG" id="des:DSOUD_0479"/>
<reference evidence="2 3" key="1">
    <citation type="submission" date="2015-07" db="EMBL/GenBank/DDBJ databases">
        <title>Isolation and Genomic Characterization of a Novel Halophilic Metal-Reducing Deltaproteobacterium from the Deep Subsurface.</title>
        <authorList>
            <person name="Badalamenti J.P."/>
            <person name="Summers Z.M."/>
            <person name="Gralnick J.A."/>
            <person name="Bond D.R."/>
        </authorList>
    </citation>
    <scope>NUCLEOTIDE SEQUENCE [LARGE SCALE GENOMIC DNA]</scope>
    <source>
        <strain evidence="2 3">WTL</strain>
    </source>
</reference>
<gene>
    <name evidence="2" type="ORF">DSOUD_0479</name>
</gene>
<dbReference type="PROSITE" id="PS00409">
    <property type="entry name" value="PROKAR_NTER_METHYL"/>
    <property type="match status" value="1"/>
</dbReference>
<dbReference type="InterPro" id="IPR012902">
    <property type="entry name" value="N_methyl_site"/>
</dbReference>
<evidence type="ECO:0000313" key="3">
    <source>
        <dbReference type="Proteomes" id="UP000057158"/>
    </source>
</evidence>
<dbReference type="SUPFAM" id="SSF54523">
    <property type="entry name" value="Pili subunits"/>
    <property type="match status" value="1"/>
</dbReference>
<dbReference type="AlphaFoldDB" id="A0A0M4DFI5"/>
<dbReference type="Pfam" id="PF07963">
    <property type="entry name" value="N_methyl"/>
    <property type="match status" value="1"/>
</dbReference>
<sequence length="291" mass="30937">MKNRGFTLIEIIVAMAILSIMAGTLVPMLYKTWESNEIAVTRGRMLELKKAMVGDRTLVQQGIRTHYGFVGDNGVLPAGIDDLLTAPAGWVNWNGPYLGGFDPDTYKSDAWGNGIAYARHNPTLAVSGMSVTATLRSAGPDRTFGTGDDIDENSDLSLQVLEAEVWPTATVQGNLSYTFTAATSEVTPSYGADILASYHDGAGTATTVTGCIPLAVGPVQPGVPKNVGQSFEKNFGIELPVGRVVLRSRLFSDAACTTLAAETNDMAIFVSDGLSKISVNPPTLYYPIPEP</sequence>
<dbReference type="InterPro" id="IPR045584">
    <property type="entry name" value="Pilin-like"/>
</dbReference>
<dbReference type="Proteomes" id="UP000057158">
    <property type="component" value="Chromosome"/>
</dbReference>
<name>A0A0M4DFI5_9BACT</name>
<dbReference type="OrthoDB" id="1805755at2"/>
<dbReference type="PATRIC" id="fig|1603606.3.peg.518"/>
<dbReference type="STRING" id="1603606.DSOUD_0479"/>
<dbReference type="Gene3D" id="3.30.700.10">
    <property type="entry name" value="Glycoprotein, Type 4 Pilin"/>
    <property type="match status" value="1"/>
</dbReference>
<keyword evidence="3" id="KW-1185">Reference proteome</keyword>
<dbReference type="NCBIfam" id="TIGR02532">
    <property type="entry name" value="IV_pilin_GFxxxE"/>
    <property type="match status" value="1"/>
</dbReference>
<accession>A0A0M4DFI5</accession>
<evidence type="ECO:0000313" key="2">
    <source>
        <dbReference type="EMBL" id="ALC15270.1"/>
    </source>
</evidence>
<keyword evidence="1" id="KW-0812">Transmembrane</keyword>
<dbReference type="EMBL" id="CP010802">
    <property type="protein sequence ID" value="ALC15270.1"/>
    <property type="molecule type" value="Genomic_DNA"/>
</dbReference>
<organism evidence="2 3">
    <name type="scientific">Desulfuromonas soudanensis</name>
    <dbReference type="NCBI Taxonomy" id="1603606"/>
    <lineage>
        <taxon>Bacteria</taxon>
        <taxon>Pseudomonadati</taxon>
        <taxon>Thermodesulfobacteriota</taxon>
        <taxon>Desulfuromonadia</taxon>
        <taxon>Desulfuromonadales</taxon>
        <taxon>Desulfuromonadaceae</taxon>
        <taxon>Desulfuromonas</taxon>
    </lineage>
</organism>
<keyword evidence="1" id="KW-0472">Membrane</keyword>
<proteinExistence type="predicted"/>
<feature type="transmembrane region" description="Helical" evidence="1">
    <location>
        <begin position="7"/>
        <end position="30"/>
    </location>
</feature>
<dbReference type="RefSeq" id="WP_053549494.1">
    <property type="nucleotide sequence ID" value="NZ_CP010802.1"/>
</dbReference>
<keyword evidence="1" id="KW-1133">Transmembrane helix</keyword>
<protein>
    <submittedName>
        <fullName evidence="2">Type II secretion system pseudopilin PulG</fullName>
    </submittedName>
</protein>